<dbReference type="InterPro" id="IPR004344">
    <property type="entry name" value="TTL/TTLL_fam"/>
</dbReference>
<dbReference type="InterPro" id="IPR027749">
    <property type="entry name" value="TTLL12"/>
</dbReference>
<dbReference type="PROSITE" id="PS51221">
    <property type="entry name" value="TTL"/>
    <property type="match status" value="1"/>
</dbReference>
<dbReference type="Pfam" id="PF25556">
    <property type="entry name" value="SET_TTL"/>
    <property type="match status" value="1"/>
</dbReference>
<feature type="domain" description="Tubulin--tyrosine ligase-like protein 12 SET-like" evidence="1">
    <location>
        <begin position="71"/>
        <end position="224"/>
    </location>
</feature>
<evidence type="ECO:0000259" key="1">
    <source>
        <dbReference type="Pfam" id="PF25556"/>
    </source>
</evidence>
<dbReference type="InterPro" id="IPR057954">
    <property type="entry name" value="SET_TTL12"/>
</dbReference>
<proteinExistence type="predicted"/>
<dbReference type="AlphaFoldDB" id="A0AAV8W8P3"/>
<protein>
    <recommendedName>
        <fullName evidence="1">Tubulin--tyrosine ligase-like protein 12 SET-like domain-containing protein</fullName>
    </recommendedName>
</protein>
<dbReference type="Gene3D" id="3.30.470.20">
    <property type="entry name" value="ATP-grasp fold, B domain"/>
    <property type="match status" value="1"/>
</dbReference>
<comment type="caution">
    <text evidence="2">The sequence shown here is derived from an EMBL/GenBank/DDBJ whole genome shotgun (WGS) entry which is preliminary data.</text>
</comment>
<gene>
    <name evidence="2" type="ORF">NQ315_001529</name>
</gene>
<keyword evidence="3" id="KW-1185">Reference proteome</keyword>
<evidence type="ECO:0000313" key="2">
    <source>
        <dbReference type="EMBL" id="KAJ8922981.1"/>
    </source>
</evidence>
<dbReference type="PANTHER" id="PTHR46088">
    <property type="entry name" value="TUBULIN--TYROSINE LIGASE-LIKE PROTEIN 12"/>
    <property type="match status" value="1"/>
</dbReference>
<dbReference type="PANTHER" id="PTHR46088:SF1">
    <property type="entry name" value="TUBULIN--TYROSINE LIGASE-LIKE PROTEIN 12"/>
    <property type="match status" value="1"/>
</dbReference>
<dbReference type="Proteomes" id="UP001159042">
    <property type="component" value="Unassembled WGS sequence"/>
</dbReference>
<dbReference type="Pfam" id="PF03133">
    <property type="entry name" value="TTL"/>
    <property type="match status" value="1"/>
</dbReference>
<reference evidence="2 3" key="1">
    <citation type="journal article" date="2023" name="Insect Mol. Biol.">
        <title>Genome sequencing provides insights into the evolution of gene families encoding plant cell wall-degrading enzymes in longhorned beetles.</title>
        <authorList>
            <person name="Shin N.R."/>
            <person name="Okamura Y."/>
            <person name="Kirsch R."/>
            <person name="Pauchet Y."/>
        </authorList>
    </citation>
    <scope>NUCLEOTIDE SEQUENCE [LARGE SCALE GENOMIC DNA]</scope>
    <source>
        <strain evidence="2">EAD_L_NR</strain>
    </source>
</reference>
<organism evidence="2 3">
    <name type="scientific">Exocentrus adspersus</name>
    <dbReference type="NCBI Taxonomy" id="1586481"/>
    <lineage>
        <taxon>Eukaryota</taxon>
        <taxon>Metazoa</taxon>
        <taxon>Ecdysozoa</taxon>
        <taxon>Arthropoda</taxon>
        <taxon>Hexapoda</taxon>
        <taxon>Insecta</taxon>
        <taxon>Pterygota</taxon>
        <taxon>Neoptera</taxon>
        <taxon>Endopterygota</taxon>
        <taxon>Coleoptera</taxon>
        <taxon>Polyphaga</taxon>
        <taxon>Cucujiformia</taxon>
        <taxon>Chrysomeloidea</taxon>
        <taxon>Cerambycidae</taxon>
        <taxon>Lamiinae</taxon>
        <taxon>Acanthocinini</taxon>
        <taxon>Exocentrus</taxon>
    </lineage>
</organism>
<dbReference type="EMBL" id="JANEYG010000005">
    <property type="protein sequence ID" value="KAJ8922981.1"/>
    <property type="molecule type" value="Genomic_DNA"/>
</dbReference>
<name>A0AAV8W8P3_9CUCU</name>
<sequence>MGHDSEVAAFLNIHRDQLAASNVPKHFWAMLYNKLTRKIFDAGNILQVVRLEYDEKREEHEPVWALQALSDIDRSDPKNIYLIDHAWTYRLEKAKETLKQHEGLRQRLCSMFALDSGLETEQLVEEIFKCTWKVNNMYTIGNASQAEDRLPVWYIMDEIGSSILHSDSPNCRIVPFVYIEEQITYSLLFPIEDVEAGDFIFRDFAEGTTDPERRSAVLLPWVPKSFKHYSTHPALPGEDYFLSGHVKESLPLLSNLTSNKLVVKPPLKVFTQYELVEEYLTDNKFVIVENEEEADILWLTKHFKDFEELSNSPGKFVNQFPFEYVLTVKDLLCITCRRKDSSENWLPVTYNLLTEITNFLSCFQHRQDEGEDNYWIVKPCNLARGLDIHITDDVNAIVKLSTTLPKIAQKYITNPVLFYRPECNGKVKFDVRYVVLLKSVKPLEAYAYSNFFLRFANVPFELNEFNNYEKHFTVMNYTDTAKLKHLKCEEFKRYWQQQYGDFPWEGVEKSVVEMLKQVLESATLKEPPLGIGQSPQSRALYAADLMLEWTSQGGIQPRILEVNFMPDCKRACDYYPDFFNDVFNLLFMDVSVDTFIQL</sequence>
<evidence type="ECO:0000313" key="3">
    <source>
        <dbReference type="Proteomes" id="UP001159042"/>
    </source>
</evidence>
<dbReference type="GO" id="GO:0005737">
    <property type="term" value="C:cytoplasm"/>
    <property type="evidence" value="ECO:0007669"/>
    <property type="project" value="TreeGrafter"/>
</dbReference>
<accession>A0AAV8W8P3</accession>